<dbReference type="GeneID" id="56461526"/>
<dbReference type="InterPro" id="IPR011050">
    <property type="entry name" value="Pectin_lyase_fold/virulence"/>
</dbReference>
<dbReference type="InterPro" id="IPR008638">
    <property type="entry name" value="FhaB/CdiA-like_TPS"/>
</dbReference>
<dbReference type="SUPFAM" id="SSF51126">
    <property type="entry name" value="Pectin lyase-like"/>
    <property type="match status" value="1"/>
</dbReference>
<proteinExistence type="predicted"/>
<feature type="chain" id="PRO_5042065871" evidence="2">
    <location>
        <begin position="26"/>
        <end position="2195"/>
    </location>
</feature>
<evidence type="ECO:0000256" key="1">
    <source>
        <dbReference type="SAM" id="Coils"/>
    </source>
</evidence>
<dbReference type="EMBL" id="CP032823">
    <property type="protein sequence ID" value="AYJ80431.1"/>
    <property type="molecule type" value="Genomic_DNA"/>
</dbReference>
<evidence type="ECO:0000313" key="5">
    <source>
        <dbReference type="Proteomes" id="UP000273809"/>
    </source>
</evidence>
<evidence type="ECO:0000256" key="2">
    <source>
        <dbReference type="SAM" id="SignalP"/>
    </source>
</evidence>
<dbReference type="GO" id="GO:0003824">
    <property type="term" value="F:catalytic activity"/>
    <property type="evidence" value="ECO:0007669"/>
    <property type="project" value="UniProtKB-ARBA"/>
</dbReference>
<sequence length="2195" mass="239072">MKRKFKKIVAIKVVIFLLLQQTLIAGGLVVDNNAPKQNQANIETARNGVPVVNIVTPNQTGLSHNKFSDYNVNKEGLILNNSNKSQTNTQLAGYIYGNENLRNGTATTILNEVTSKNKTHLRGFTEVAGDRANVVVANPNGIYINGAGFINTYKATITTGNPNIQNGSFNGFDVKGGHIDIDGDGLNSSNVNKAELYAQTLKLNAKIYAQNLDIVTGKNSISTDGTIKNIENINDEKPILALDSSSLGGIYANKINLIGTSKGVGVNLPIEITAQDDFKLSADGKIVLDKVIAEKNIDIKSSSDSINTNIVYGNSVNMEAKDSITNEEIIVAQENIDLKAKDIINKNAIATLNKDINITAQNLTNYNTIYSNDSVNLYVEDTLLNTTNNDIVDLGNEKAIIFAVNSINIQGDKDKTQRTQNVVNDKSIIKTQNKDINIYAKRFDNLASNPNIKGKFIDGSSKSIQNGTRLNTTIIARDQAGYAYNAYQIYTDTMSYEPYEYAEVLSGNNINLDVNNVNNNYSLIFANNNMFLNIDKLSNNSVDIVKLVTTYKDIYIHKTEKKKWYKGGGTRHSSQYIGTQVYYDVNIIDQINSTIQAGNSIYGNVNKLQNGLLENKVLETSTYNPSNNYLINTAINEKSKNNQNYNLPKNKYGMFVSVDPNKNLDYLVESNPLYTNYSNFIGSSYFLEKMNYQGDRKTKRLGDAGYETKLVSDAIFRLKGQRTLNPDFQNENEQFVALMDSAVNLSGILDLELGKPLSQQQLANLTEDIVWMEEQIVDGKLVLVPVVYLAKDYEYLKGASIVAKNIDLDVKDSLNNSGTIKTNENMNISANSITNNAGVLLSKGKATLISNDDFVNKNGGSIKGSDVQIASINGSVINETYSNTNNLKFGINDFTYTNLGKTSSIEATNGNLVIQAKNDITNIGANLSAKDSLLLQTQSGDINLNAIKLEQGYNVYFKGGFDKAKDVQYQTSDINANNILMQSGNNINLEASKLNANNQINLNAQNDVNILALNSEYYRDTQTTTKGFMSKKTQRDMVYKESVNSSELNANDIVINASNNVNLEASKLKAQDNIIVNAKDGDVNIIAKEYREGELHERSKSSFGGLKKSVDIKAIDALRLNSALLETQAANVVITSGKDINILASEINSGADIQLKALENVLIASQSEYLKTREVHEKSSFNLKGLTGLLGSDENIYSKELTKNDKLSSSSVSSSLNAKKDIIVDSGSTTIIGSNLEANNIEIKADTGEINILSSQDVENSNYLNKKLGIGLISAEKGITQNFKDMFSGETKIKFEVGRLEMSEFDKSTQSVTNNSSNIKARENLVLDSLSDINVVGSNLEAKDNLVLNSQIGDINILNSIDVYNEDIKEKSFKASVSGTVQNEYVEIVSAVKSAKESAEQLKQVKDDYSNYKKEVKKLENTLSDLKQRYKNKEVGIDYEDVEDLSEFIDELKSQERFYVAAVAAATADLASKTVAIATQAAAAAASSGTWGFSAGISLDVNGNKSNTNNNSTSSNASNIVAKNIIINTDEKLSTKVNVTGSNVIADENLYVNTNNLNVKASQDMITSSNDSKSLNGSVSYTMYGGGGGTAGLGFGKSDSSSDSFLNNNSNLQSNNMYLNVKNDAIFQGANLRANDTLNLNVGNNLVLESLRDENSSSHKGFNVNVGGSSSSVNGGFSMSNGVSQSKQTVLSSITGDKVNVNVGNNTHLKGSLLASGNFTEDGNFVDNKNLNLTTNTLTFENLSNSNYSSNKSLGANANFNLGSKNDKNQDVQKGISSVGYQASNSLEVNASKTLATLGTGNVTVKDIENSDELDRLNRDTNAINKDLYSSKTGTKVDATLDTRLLTEEGREQIKKEYEDMNKNMNIIAGTLPDANSDNPIEATVGEVWNALTKYLTLGIISSNENNGGILAQIPVLTGVEDSQHKVLQIVNEQSDKYKQSKEDFIRFEDSSYYKSLSDEDKKLFGGQNLYVSKEPITVTKDTATYQNSINGMMNNVGEAIKNGLQQTGQIDIKNKSELELNVNYNPSYGFIGDLFESFVDKSGIGTTGIAKQTGGFVYDTTTARGSDGSNFAMHSQANAIVYNGVAYVQTTTGLKPISNRTDITKTFVSFGSPMNGKDMDKIIKSMGYEYSGAYTKNGDFVGEALGGNKVNNQQADILDRLNILNAGKLFTNDSPHSTYICQDFGTNVKCGYKK</sequence>
<dbReference type="InterPro" id="IPR008619">
    <property type="entry name" value="Filamentous_hemagglutn_rpt"/>
</dbReference>
<feature type="signal peptide" evidence="2">
    <location>
        <begin position="1"/>
        <end position="25"/>
    </location>
</feature>
<evidence type="ECO:0000259" key="3">
    <source>
        <dbReference type="SMART" id="SM00912"/>
    </source>
</evidence>
<dbReference type="Pfam" id="PF05860">
    <property type="entry name" value="TPS"/>
    <property type="match status" value="1"/>
</dbReference>
<dbReference type="RefSeq" id="WP_121443290.1">
    <property type="nucleotide sequence ID" value="NZ_CP021072.1"/>
</dbReference>
<dbReference type="SMART" id="SM00912">
    <property type="entry name" value="Haemagg_act"/>
    <property type="match status" value="1"/>
</dbReference>
<protein>
    <submittedName>
        <fullName evidence="4">Hemagglutinin domain-containing protein</fullName>
    </submittedName>
</protein>
<accession>A0AAD0TTT8</accession>
<dbReference type="KEGG" id="acre:ACRYA_1309"/>
<dbReference type="Pfam" id="PF13332">
    <property type="entry name" value="Fil_haemagg_2"/>
    <property type="match status" value="4"/>
</dbReference>
<dbReference type="InterPro" id="IPR025157">
    <property type="entry name" value="Hemagglutinin_rpt"/>
</dbReference>
<dbReference type="Pfam" id="PF05594">
    <property type="entry name" value="Fil_haemagg"/>
    <property type="match status" value="4"/>
</dbReference>
<evidence type="ECO:0000313" key="4">
    <source>
        <dbReference type="EMBL" id="AYJ80431.1"/>
    </source>
</evidence>
<name>A0AAD0TTT8_9BACT</name>
<dbReference type="Proteomes" id="UP000273809">
    <property type="component" value="Chromosome"/>
</dbReference>
<keyword evidence="2" id="KW-0732">Signal</keyword>
<keyword evidence="1" id="KW-0175">Coiled coil</keyword>
<feature type="domain" description="Filamentous haemagglutinin FhaB/tRNA nuclease CdiA-like TPS" evidence="3">
    <location>
        <begin position="46"/>
        <end position="167"/>
    </location>
</feature>
<feature type="coiled-coil region" evidence="1">
    <location>
        <begin position="1395"/>
        <end position="1436"/>
    </location>
</feature>
<dbReference type="InterPro" id="IPR012334">
    <property type="entry name" value="Pectin_lyas_fold"/>
</dbReference>
<organism evidence="4 5">
    <name type="scientific">Aliarcobacter cryaerophilus ATCC 43158</name>
    <dbReference type="NCBI Taxonomy" id="1032070"/>
    <lineage>
        <taxon>Bacteria</taxon>
        <taxon>Pseudomonadati</taxon>
        <taxon>Campylobacterota</taxon>
        <taxon>Epsilonproteobacteria</taxon>
        <taxon>Campylobacterales</taxon>
        <taxon>Arcobacteraceae</taxon>
        <taxon>Aliarcobacter</taxon>
    </lineage>
</organism>
<gene>
    <name evidence="4" type="ORF">ACRYA_1309</name>
</gene>
<reference evidence="4 5" key="1">
    <citation type="submission" date="2018-10" db="EMBL/GenBank/DDBJ databases">
        <title>Complete genome sequences of Arcobacter cryaerophilus strains ATCC 43158 and ATCC 49615.</title>
        <authorList>
            <person name="Miller W.G."/>
            <person name="Yee E."/>
            <person name="Bono J.L."/>
        </authorList>
    </citation>
    <scope>NUCLEOTIDE SEQUENCE [LARGE SCALE GENOMIC DNA]</scope>
    <source>
        <strain evidence="4 5">ATCC 43158</strain>
    </source>
</reference>
<dbReference type="Gene3D" id="2.160.20.10">
    <property type="entry name" value="Single-stranded right-handed beta-helix, Pectin lyase-like"/>
    <property type="match status" value="1"/>
</dbReference>
<dbReference type="NCBIfam" id="TIGR01901">
    <property type="entry name" value="adhes_NPXG"/>
    <property type="match status" value="1"/>
</dbReference>